<dbReference type="InterPro" id="IPR014001">
    <property type="entry name" value="Helicase_ATP-bd"/>
</dbReference>
<keyword evidence="1 7" id="KW-0547">Nucleotide-binding</keyword>
<evidence type="ECO:0000259" key="8">
    <source>
        <dbReference type="PROSITE" id="PS51192"/>
    </source>
</evidence>
<evidence type="ECO:0000313" key="12">
    <source>
        <dbReference type="Proteomes" id="UP000794436"/>
    </source>
</evidence>
<dbReference type="CDD" id="cd18787">
    <property type="entry name" value="SF2_C_DEAD"/>
    <property type="match status" value="1"/>
</dbReference>
<feature type="domain" description="Helicase C-terminal" evidence="9">
    <location>
        <begin position="318"/>
        <end position="467"/>
    </location>
</feature>
<evidence type="ECO:0000259" key="10">
    <source>
        <dbReference type="PROSITE" id="PS51195"/>
    </source>
</evidence>
<dbReference type="Pfam" id="PF00271">
    <property type="entry name" value="Helicase_C"/>
    <property type="match status" value="1"/>
</dbReference>
<dbReference type="AlphaFoldDB" id="A0A8K1CJB0"/>
<comment type="caution">
    <text evidence="11">The sequence shown here is derived from an EMBL/GenBank/DDBJ whole genome shotgun (WGS) entry which is preliminary data.</text>
</comment>
<keyword evidence="3 7" id="KW-0347">Helicase</keyword>
<evidence type="ECO:0000256" key="7">
    <source>
        <dbReference type="RuleBase" id="RU365068"/>
    </source>
</evidence>
<dbReference type="InterPro" id="IPR001650">
    <property type="entry name" value="Helicase_C-like"/>
</dbReference>
<name>A0A8K1CJB0_PYTOL</name>
<sequence>MSMLRGALGRHTRLLALSYGNDSHGSLVRSMSGSLRRFHSLGVSEELVSKLQAMGVTTPTPAQKKAIPLALKRRDVVIAAETGGGKTLAYLIPLLEQLGRHPLPLDQIHRPVALVMTTSQELVGQIASVLRQVDPELARHAVALSSTNQALPHRVCPLLIATPKALLRATKPKDFAFTEHIVVDEADMLLGGGFERDTKQIIATIRNQPLKKAALNDWQTEQNASKTETLALEDESATPRQTIFSAISFPTSVDCVLIDYYGKRSVEEFIKYKFPNAEFAVTEDFHRTLPRLDLSTHDLDAFVASNGQEDEVSARMKLLWQILNKSTSSDQGNTLIFANSIESADALYEFLSETQGVECSLYHKEISRDERSQILQKLHKADANAVVVCTDIAARGLDTTTVRHVIQYEFANDVVSYIHRIGRTARAGTTGRVSSIVSKQNELVLTKIQEAGDQSLHGAFSRKRSLRKKVKKQRCSF</sequence>
<accession>A0A8K1CJB0</accession>
<evidence type="ECO:0000256" key="4">
    <source>
        <dbReference type="ARBA" id="ARBA00022840"/>
    </source>
</evidence>
<dbReference type="GO" id="GO:0003724">
    <property type="term" value="F:RNA helicase activity"/>
    <property type="evidence" value="ECO:0007669"/>
    <property type="project" value="UniProtKB-EC"/>
</dbReference>
<feature type="short sequence motif" description="Q motif" evidence="6">
    <location>
        <begin position="36"/>
        <end position="64"/>
    </location>
</feature>
<dbReference type="PROSITE" id="PS51192">
    <property type="entry name" value="HELICASE_ATP_BIND_1"/>
    <property type="match status" value="1"/>
</dbReference>
<proteinExistence type="inferred from homology"/>
<comment type="catalytic activity">
    <reaction evidence="7">
        <text>ATP + H2O = ADP + phosphate + H(+)</text>
        <dbReference type="Rhea" id="RHEA:13065"/>
        <dbReference type="ChEBI" id="CHEBI:15377"/>
        <dbReference type="ChEBI" id="CHEBI:15378"/>
        <dbReference type="ChEBI" id="CHEBI:30616"/>
        <dbReference type="ChEBI" id="CHEBI:43474"/>
        <dbReference type="ChEBI" id="CHEBI:456216"/>
        <dbReference type="EC" id="3.6.4.13"/>
    </reaction>
</comment>
<dbReference type="SUPFAM" id="SSF52540">
    <property type="entry name" value="P-loop containing nucleoside triphosphate hydrolases"/>
    <property type="match status" value="1"/>
</dbReference>
<evidence type="ECO:0000256" key="3">
    <source>
        <dbReference type="ARBA" id="ARBA00022806"/>
    </source>
</evidence>
<organism evidence="11 12">
    <name type="scientific">Pythium oligandrum</name>
    <name type="common">Mycoparasitic fungus</name>
    <dbReference type="NCBI Taxonomy" id="41045"/>
    <lineage>
        <taxon>Eukaryota</taxon>
        <taxon>Sar</taxon>
        <taxon>Stramenopiles</taxon>
        <taxon>Oomycota</taxon>
        <taxon>Peronosporomycetes</taxon>
        <taxon>Pythiales</taxon>
        <taxon>Pythiaceae</taxon>
        <taxon>Pythium</taxon>
    </lineage>
</organism>
<dbReference type="GO" id="GO:0005524">
    <property type="term" value="F:ATP binding"/>
    <property type="evidence" value="ECO:0007669"/>
    <property type="project" value="UniProtKB-UniRule"/>
</dbReference>
<dbReference type="PANTHER" id="PTHR24031">
    <property type="entry name" value="RNA HELICASE"/>
    <property type="match status" value="1"/>
</dbReference>
<evidence type="ECO:0000256" key="1">
    <source>
        <dbReference type="ARBA" id="ARBA00022741"/>
    </source>
</evidence>
<dbReference type="Gene3D" id="3.40.50.300">
    <property type="entry name" value="P-loop containing nucleotide triphosphate hydrolases"/>
    <property type="match status" value="2"/>
</dbReference>
<dbReference type="CDD" id="cd00268">
    <property type="entry name" value="DEADc"/>
    <property type="match status" value="1"/>
</dbReference>
<evidence type="ECO:0000313" key="11">
    <source>
        <dbReference type="EMBL" id="TMW64285.1"/>
    </source>
</evidence>
<keyword evidence="12" id="KW-1185">Reference proteome</keyword>
<dbReference type="InterPro" id="IPR027417">
    <property type="entry name" value="P-loop_NTPase"/>
</dbReference>
<dbReference type="SMART" id="SM00490">
    <property type="entry name" value="HELICc"/>
    <property type="match status" value="1"/>
</dbReference>
<comment type="function">
    <text evidence="7">RNA helicase.</text>
</comment>
<keyword evidence="2 7" id="KW-0378">Hydrolase</keyword>
<evidence type="ECO:0000256" key="5">
    <source>
        <dbReference type="ARBA" id="ARBA00022884"/>
    </source>
</evidence>
<keyword evidence="5 7" id="KW-0694">RNA-binding</keyword>
<comment type="similarity">
    <text evidence="7">Belongs to the DEAD box helicase family.</text>
</comment>
<dbReference type="InterPro" id="IPR014014">
    <property type="entry name" value="RNA_helicase_DEAD_Q_motif"/>
</dbReference>
<dbReference type="InterPro" id="IPR011545">
    <property type="entry name" value="DEAD/DEAH_box_helicase_dom"/>
</dbReference>
<feature type="domain" description="DEAD-box RNA helicase Q" evidence="10">
    <location>
        <begin position="36"/>
        <end position="64"/>
    </location>
</feature>
<feature type="domain" description="Helicase ATP-binding" evidence="8">
    <location>
        <begin position="67"/>
        <end position="257"/>
    </location>
</feature>
<dbReference type="GO" id="GO:0016787">
    <property type="term" value="F:hydrolase activity"/>
    <property type="evidence" value="ECO:0007669"/>
    <property type="project" value="UniProtKB-KW"/>
</dbReference>
<dbReference type="PROSITE" id="PS51194">
    <property type="entry name" value="HELICASE_CTER"/>
    <property type="match status" value="1"/>
</dbReference>
<dbReference type="EC" id="3.6.4.13" evidence="7"/>
<evidence type="ECO:0000259" key="9">
    <source>
        <dbReference type="PROSITE" id="PS51194"/>
    </source>
</evidence>
<evidence type="ECO:0000256" key="2">
    <source>
        <dbReference type="ARBA" id="ARBA00022801"/>
    </source>
</evidence>
<dbReference type="OrthoDB" id="10256233at2759"/>
<dbReference type="Proteomes" id="UP000794436">
    <property type="component" value="Unassembled WGS sequence"/>
</dbReference>
<gene>
    <name evidence="11" type="ORF">Poli38472_012907</name>
</gene>
<dbReference type="InterPro" id="IPR044742">
    <property type="entry name" value="DEAD/DEAH_RhlB"/>
</dbReference>
<dbReference type="GO" id="GO:0003723">
    <property type="term" value="F:RNA binding"/>
    <property type="evidence" value="ECO:0007669"/>
    <property type="project" value="UniProtKB-UniRule"/>
</dbReference>
<protein>
    <recommendedName>
        <fullName evidence="7">ATP-dependent RNA helicase</fullName>
        <ecNumber evidence="7">3.6.4.13</ecNumber>
    </recommendedName>
</protein>
<comment type="domain">
    <text evidence="7">The Q motif is unique to and characteristic of the DEAD box family of RNA helicases and controls ATP binding and hydrolysis.</text>
</comment>
<evidence type="ECO:0000256" key="6">
    <source>
        <dbReference type="PROSITE-ProRule" id="PRU00552"/>
    </source>
</evidence>
<dbReference type="PROSITE" id="PS51195">
    <property type="entry name" value="Q_MOTIF"/>
    <property type="match status" value="1"/>
</dbReference>
<dbReference type="SMART" id="SM00487">
    <property type="entry name" value="DEXDc"/>
    <property type="match status" value="1"/>
</dbReference>
<reference evidence="11" key="1">
    <citation type="submission" date="2019-03" db="EMBL/GenBank/DDBJ databases">
        <title>Long read genome sequence of the mycoparasitic Pythium oligandrum ATCC 38472 isolated from sugarbeet rhizosphere.</title>
        <authorList>
            <person name="Gaulin E."/>
        </authorList>
    </citation>
    <scope>NUCLEOTIDE SEQUENCE</scope>
    <source>
        <strain evidence="11">ATCC 38472_TT</strain>
    </source>
</reference>
<dbReference type="EMBL" id="SPLM01000040">
    <property type="protein sequence ID" value="TMW64285.1"/>
    <property type="molecule type" value="Genomic_DNA"/>
</dbReference>
<keyword evidence="4 7" id="KW-0067">ATP-binding</keyword>
<dbReference type="Pfam" id="PF00270">
    <property type="entry name" value="DEAD"/>
    <property type="match status" value="1"/>
</dbReference>